<gene>
    <name evidence="5" type="ORF">H9932_03970</name>
</gene>
<feature type="transmembrane region" description="Helical" evidence="3">
    <location>
        <begin position="120"/>
        <end position="144"/>
    </location>
</feature>
<feature type="domain" description="DUF4352" evidence="4">
    <location>
        <begin position="170"/>
        <end position="282"/>
    </location>
</feature>
<sequence>MHSDRETSAGDGPPPPPEAPAAAHEYGYGDDDAVLAGPYTASEPVDAAGGPPHHDAATPGDPAATEARSVTGVQGVRAPRAMLRPVPEGFPPPPPQPEAPNRRPPRSPAPEGGTRPRRGLLAAAVLVLAALLLAAVIVGGVLAVRALGTGGAEDASPAGASDTPQDPAAGGTVRIGELTVSARSTELGVRSVGPRNDPQEPEGEFVIVTVEIANEGTRPERLSEDTVSLVSADGESHQLDRAASRAHIARTDPPGLLPGESTERMHLVYDVPLGTEVESLRFDLPGAGEGDLPLGT</sequence>
<dbReference type="InterPro" id="IPR029050">
    <property type="entry name" value="Immunoprotect_excell_Ig-like"/>
</dbReference>
<protein>
    <submittedName>
        <fullName evidence="5">DUF4352 domain-containing protein</fullName>
    </submittedName>
</protein>
<dbReference type="Gene3D" id="2.60.40.1240">
    <property type="match status" value="1"/>
</dbReference>
<keyword evidence="3" id="KW-1133">Transmembrane helix</keyword>
<evidence type="ECO:0000256" key="1">
    <source>
        <dbReference type="ARBA" id="ARBA00022729"/>
    </source>
</evidence>
<dbReference type="InterPro" id="IPR029051">
    <property type="entry name" value="DUF4352"/>
</dbReference>
<comment type="caution">
    <text evidence="5">The sequence shown here is derived from an EMBL/GenBank/DDBJ whole genome shotgun (WGS) entry which is preliminary data.</text>
</comment>
<reference evidence="5" key="1">
    <citation type="journal article" date="2021" name="PeerJ">
        <title>Extensive microbial diversity within the chicken gut microbiome revealed by metagenomics and culture.</title>
        <authorList>
            <person name="Gilroy R."/>
            <person name="Ravi A."/>
            <person name="Getino M."/>
            <person name="Pursley I."/>
            <person name="Horton D.L."/>
            <person name="Alikhan N.F."/>
            <person name="Baker D."/>
            <person name="Gharbi K."/>
            <person name="Hall N."/>
            <person name="Watson M."/>
            <person name="Adriaenssens E.M."/>
            <person name="Foster-Nyarko E."/>
            <person name="Jarju S."/>
            <person name="Secka A."/>
            <person name="Antonio M."/>
            <person name="Oren A."/>
            <person name="Chaudhuri R.R."/>
            <person name="La Ragione R."/>
            <person name="Hildebrand F."/>
            <person name="Pallen M.J."/>
        </authorList>
    </citation>
    <scope>NUCLEOTIDE SEQUENCE</scope>
    <source>
        <strain evidence="5">CHK130-7132</strain>
    </source>
</reference>
<dbReference type="EMBL" id="DWWC01000082">
    <property type="protein sequence ID" value="HJC68825.1"/>
    <property type="molecule type" value="Genomic_DNA"/>
</dbReference>
<organism evidence="5 6">
    <name type="scientific">Candidatus Brachybacterium intestinipullorum</name>
    <dbReference type="NCBI Taxonomy" id="2838512"/>
    <lineage>
        <taxon>Bacteria</taxon>
        <taxon>Bacillati</taxon>
        <taxon>Actinomycetota</taxon>
        <taxon>Actinomycetes</taxon>
        <taxon>Micrococcales</taxon>
        <taxon>Dermabacteraceae</taxon>
        <taxon>Brachybacterium</taxon>
    </lineage>
</organism>
<keyword evidence="3" id="KW-0472">Membrane</keyword>
<dbReference type="Proteomes" id="UP000823854">
    <property type="component" value="Unassembled WGS sequence"/>
</dbReference>
<dbReference type="AlphaFoldDB" id="A0A9D2PZH6"/>
<feature type="region of interest" description="Disordered" evidence="2">
    <location>
        <begin position="1"/>
        <end position="115"/>
    </location>
</feature>
<evidence type="ECO:0000259" key="4">
    <source>
        <dbReference type="Pfam" id="PF11611"/>
    </source>
</evidence>
<keyword evidence="3" id="KW-0812">Transmembrane</keyword>
<reference evidence="5" key="2">
    <citation type="submission" date="2021-04" db="EMBL/GenBank/DDBJ databases">
        <authorList>
            <person name="Gilroy R."/>
        </authorList>
    </citation>
    <scope>NUCLEOTIDE SEQUENCE</scope>
    <source>
        <strain evidence="5">CHK130-7132</strain>
    </source>
</reference>
<evidence type="ECO:0000256" key="2">
    <source>
        <dbReference type="SAM" id="MobiDB-lite"/>
    </source>
</evidence>
<evidence type="ECO:0000313" key="6">
    <source>
        <dbReference type="Proteomes" id="UP000823854"/>
    </source>
</evidence>
<evidence type="ECO:0000313" key="5">
    <source>
        <dbReference type="EMBL" id="HJC68825.1"/>
    </source>
</evidence>
<evidence type="ECO:0000256" key="3">
    <source>
        <dbReference type="SAM" id="Phobius"/>
    </source>
</evidence>
<name>A0A9D2PZH6_9MICO</name>
<dbReference type="Pfam" id="PF11611">
    <property type="entry name" value="DUF4352"/>
    <property type="match status" value="1"/>
</dbReference>
<keyword evidence="1" id="KW-0732">Signal</keyword>
<feature type="region of interest" description="Disordered" evidence="2">
    <location>
        <begin position="150"/>
        <end position="171"/>
    </location>
</feature>
<accession>A0A9D2PZH6</accession>
<proteinExistence type="predicted"/>
<feature type="compositionally biased region" description="Pro residues" evidence="2">
    <location>
        <begin position="88"/>
        <end position="98"/>
    </location>
</feature>